<dbReference type="GO" id="GO:0003700">
    <property type="term" value="F:DNA-binding transcription factor activity"/>
    <property type="evidence" value="ECO:0007669"/>
    <property type="project" value="InterPro"/>
</dbReference>
<evidence type="ECO:0000256" key="2">
    <source>
        <dbReference type="ARBA" id="ARBA00023125"/>
    </source>
</evidence>
<dbReference type="OrthoDB" id="9798104at2"/>
<sequence length="236" mass="26709">MSNCNGVCDLCQGKYCAKKVSIFSILPEEELAQITNKLEVRKYKKNDMLFFEGDISDKLFLINKGKIKAFKYTRDGKEQIIYILAEGDFIGDMSLIKQSEFKFNAIAMEDSTISILTKKDFDKILLNNPTIALKILGVIHDRVVNLENQIQRLGTKDIESRLAGLLLSLIKDFGTPKESIVELEIPLSREDMANYIGSTRETVSRKLSSLQDDNIIELIGNKKIIIKDLNLLENLA</sequence>
<gene>
    <name evidence="6" type="ORF">D3Z33_11355</name>
</gene>
<dbReference type="Pfam" id="PF13545">
    <property type="entry name" value="HTH_Crp_2"/>
    <property type="match status" value="1"/>
</dbReference>
<evidence type="ECO:0000313" key="7">
    <source>
        <dbReference type="Proteomes" id="UP000467132"/>
    </source>
</evidence>
<dbReference type="PANTHER" id="PTHR24567">
    <property type="entry name" value="CRP FAMILY TRANSCRIPTIONAL REGULATORY PROTEIN"/>
    <property type="match status" value="1"/>
</dbReference>
<protein>
    <submittedName>
        <fullName evidence="6">Crp/Fnr family transcriptional regulator</fullName>
    </submittedName>
</protein>
<dbReference type="GO" id="GO:0003677">
    <property type="term" value="F:DNA binding"/>
    <property type="evidence" value="ECO:0007669"/>
    <property type="project" value="UniProtKB-KW"/>
</dbReference>
<evidence type="ECO:0000256" key="1">
    <source>
        <dbReference type="ARBA" id="ARBA00023015"/>
    </source>
</evidence>
<comment type="caution">
    <text evidence="6">The sequence shown here is derived from an EMBL/GenBank/DDBJ whole genome shotgun (WGS) entry which is preliminary data.</text>
</comment>
<dbReference type="Pfam" id="PF00027">
    <property type="entry name" value="cNMP_binding"/>
    <property type="match status" value="1"/>
</dbReference>
<dbReference type="PROSITE" id="PS51063">
    <property type="entry name" value="HTH_CRP_2"/>
    <property type="match status" value="1"/>
</dbReference>
<organism evidence="6 7">
    <name type="scientific">Senegalia massiliensis</name>
    <dbReference type="NCBI Taxonomy" id="1720316"/>
    <lineage>
        <taxon>Bacteria</taxon>
        <taxon>Bacillati</taxon>
        <taxon>Bacillota</taxon>
        <taxon>Clostridia</taxon>
        <taxon>Eubacteriales</taxon>
        <taxon>Clostridiaceae</taxon>
        <taxon>Senegalia</taxon>
    </lineage>
</organism>
<dbReference type="InterPro" id="IPR018335">
    <property type="entry name" value="Tscrpt_reg_HTH_Crp-type_CS"/>
</dbReference>
<feature type="domain" description="Cyclic nucleotide-binding" evidence="4">
    <location>
        <begin position="22"/>
        <end position="142"/>
    </location>
</feature>
<dbReference type="AlphaFoldDB" id="A0A845R145"/>
<name>A0A845R145_9CLOT</name>
<dbReference type="InterPro" id="IPR000595">
    <property type="entry name" value="cNMP-bd_dom"/>
</dbReference>
<dbReference type="PRINTS" id="PR00034">
    <property type="entry name" value="HTHCRP"/>
</dbReference>
<dbReference type="SUPFAM" id="SSF51206">
    <property type="entry name" value="cAMP-binding domain-like"/>
    <property type="match status" value="1"/>
</dbReference>
<dbReference type="PANTHER" id="PTHR24567:SF28">
    <property type="entry name" value="LISTERIOLYSIN REGULATORY PROTEIN"/>
    <property type="match status" value="1"/>
</dbReference>
<keyword evidence="2" id="KW-0238">DNA-binding</keyword>
<keyword evidence="1" id="KW-0805">Transcription regulation</keyword>
<dbReference type="EMBL" id="QXXA01000012">
    <property type="protein sequence ID" value="NBI07446.1"/>
    <property type="molecule type" value="Genomic_DNA"/>
</dbReference>
<dbReference type="SUPFAM" id="SSF46785">
    <property type="entry name" value="Winged helix' DNA-binding domain"/>
    <property type="match status" value="1"/>
</dbReference>
<dbReference type="InterPro" id="IPR012318">
    <property type="entry name" value="HTH_CRP"/>
</dbReference>
<reference evidence="6 7" key="1">
    <citation type="submission" date="2018-08" db="EMBL/GenBank/DDBJ databases">
        <title>Murine metabolic-syndrome-specific gut microbial biobank.</title>
        <authorList>
            <person name="Liu C."/>
        </authorList>
    </citation>
    <scope>NUCLEOTIDE SEQUENCE [LARGE SCALE GENOMIC DNA]</scope>
    <source>
        <strain evidence="6 7">583</strain>
    </source>
</reference>
<dbReference type="SMART" id="SM00419">
    <property type="entry name" value="HTH_CRP"/>
    <property type="match status" value="1"/>
</dbReference>
<feature type="domain" description="HTH crp-type" evidence="5">
    <location>
        <begin position="156"/>
        <end position="230"/>
    </location>
</feature>
<dbReference type="GO" id="GO:0005829">
    <property type="term" value="C:cytosol"/>
    <property type="evidence" value="ECO:0007669"/>
    <property type="project" value="TreeGrafter"/>
</dbReference>
<evidence type="ECO:0000259" key="4">
    <source>
        <dbReference type="PROSITE" id="PS50042"/>
    </source>
</evidence>
<evidence type="ECO:0000259" key="5">
    <source>
        <dbReference type="PROSITE" id="PS51063"/>
    </source>
</evidence>
<dbReference type="Proteomes" id="UP000467132">
    <property type="component" value="Unassembled WGS sequence"/>
</dbReference>
<evidence type="ECO:0000256" key="3">
    <source>
        <dbReference type="ARBA" id="ARBA00023163"/>
    </source>
</evidence>
<dbReference type="SMART" id="SM00100">
    <property type="entry name" value="cNMP"/>
    <property type="match status" value="1"/>
</dbReference>
<keyword evidence="7" id="KW-1185">Reference proteome</keyword>
<dbReference type="InterPro" id="IPR036388">
    <property type="entry name" value="WH-like_DNA-bd_sf"/>
</dbReference>
<dbReference type="PROSITE" id="PS50042">
    <property type="entry name" value="CNMP_BINDING_3"/>
    <property type="match status" value="1"/>
</dbReference>
<proteinExistence type="predicted"/>
<dbReference type="InterPro" id="IPR050397">
    <property type="entry name" value="Env_Response_Regulators"/>
</dbReference>
<evidence type="ECO:0000313" key="6">
    <source>
        <dbReference type="EMBL" id="NBI07446.1"/>
    </source>
</evidence>
<dbReference type="CDD" id="cd00038">
    <property type="entry name" value="CAP_ED"/>
    <property type="match status" value="1"/>
</dbReference>
<dbReference type="Gene3D" id="1.10.10.10">
    <property type="entry name" value="Winged helix-like DNA-binding domain superfamily/Winged helix DNA-binding domain"/>
    <property type="match status" value="1"/>
</dbReference>
<dbReference type="Gene3D" id="2.60.120.10">
    <property type="entry name" value="Jelly Rolls"/>
    <property type="match status" value="1"/>
</dbReference>
<dbReference type="PROSITE" id="PS00042">
    <property type="entry name" value="HTH_CRP_1"/>
    <property type="match status" value="1"/>
</dbReference>
<dbReference type="InterPro" id="IPR018490">
    <property type="entry name" value="cNMP-bd_dom_sf"/>
</dbReference>
<accession>A0A845R145</accession>
<dbReference type="CDD" id="cd00092">
    <property type="entry name" value="HTH_CRP"/>
    <property type="match status" value="1"/>
</dbReference>
<dbReference type="RefSeq" id="WP_130808115.1">
    <property type="nucleotide sequence ID" value="NZ_LR130786.1"/>
</dbReference>
<keyword evidence="3" id="KW-0804">Transcription</keyword>
<dbReference type="InterPro" id="IPR014710">
    <property type="entry name" value="RmlC-like_jellyroll"/>
</dbReference>
<dbReference type="InterPro" id="IPR036390">
    <property type="entry name" value="WH_DNA-bd_sf"/>
</dbReference>